<reference evidence="4 5" key="1">
    <citation type="submission" date="2019-08" db="EMBL/GenBank/DDBJ databases">
        <title>Bradymonadales sp. TMQ2.</title>
        <authorList>
            <person name="Liang Q."/>
        </authorList>
    </citation>
    <scope>NUCLEOTIDE SEQUENCE [LARGE SCALE GENOMIC DNA]</scope>
    <source>
        <strain evidence="4 5">TMQ2</strain>
    </source>
</reference>
<keyword evidence="2" id="KW-1133">Transmembrane helix</keyword>
<dbReference type="SUPFAM" id="SSF49879">
    <property type="entry name" value="SMAD/FHA domain"/>
    <property type="match status" value="2"/>
</dbReference>
<protein>
    <submittedName>
        <fullName evidence="4">FHA domain-containing protein</fullName>
    </submittedName>
</protein>
<feature type="transmembrane region" description="Helical" evidence="2">
    <location>
        <begin position="304"/>
        <end position="324"/>
    </location>
</feature>
<feature type="region of interest" description="Disordered" evidence="1">
    <location>
        <begin position="237"/>
        <end position="295"/>
    </location>
</feature>
<evidence type="ECO:0000313" key="4">
    <source>
        <dbReference type="EMBL" id="TXD32202.1"/>
    </source>
</evidence>
<keyword evidence="2" id="KW-0472">Membrane</keyword>
<dbReference type="RefSeq" id="WP_146976713.1">
    <property type="nucleotide sequence ID" value="NZ_VOSL01000137.1"/>
</dbReference>
<dbReference type="AlphaFoldDB" id="A0A5C6X2R1"/>
<evidence type="ECO:0000313" key="5">
    <source>
        <dbReference type="Proteomes" id="UP000321046"/>
    </source>
</evidence>
<name>A0A5C6X2R1_9DELT</name>
<keyword evidence="2" id="KW-0812">Transmembrane</keyword>
<evidence type="ECO:0000256" key="1">
    <source>
        <dbReference type="SAM" id="MobiDB-lite"/>
    </source>
</evidence>
<dbReference type="SMART" id="SM00240">
    <property type="entry name" value="FHA"/>
    <property type="match status" value="1"/>
</dbReference>
<dbReference type="PANTHER" id="PTHR23308">
    <property type="entry name" value="NUCLEAR INHIBITOR OF PROTEIN PHOSPHATASE-1"/>
    <property type="match status" value="1"/>
</dbReference>
<dbReference type="InterPro" id="IPR000253">
    <property type="entry name" value="FHA_dom"/>
</dbReference>
<accession>A0A5C6X2R1</accession>
<gene>
    <name evidence="4" type="ORF">FRC96_18530</name>
</gene>
<dbReference type="Proteomes" id="UP000321046">
    <property type="component" value="Unassembled WGS sequence"/>
</dbReference>
<dbReference type="PROSITE" id="PS50006">
    <property type="entry name" value="FHA_DOMAIN"/>
    <property type="match status" value="1"/>
</dbReference>
<proteinExistence type="predicted"/>
<sequence length="325" mass="34915">MRRLHLTLETADGTRARHAIADRFPFTLGRQLDNDLPIPFTSISGRHLSIDMLGEQILVTDLGSTNGTFIGTHRLSAHHPTVISLHNPLRLGDLTLILQRVENDGDAFTMAQSSTSLHEIVHNALDESDQSRLHAFFEILSGPGSGRRFALNRPTRHILGSGDHVALHLPDPSIPGEAACVYIEDAVYLVEPLADGALSLDREPISEPTALTSGARLQVGGCELVFVDPLEELVEPLSPPRSMHRPTIKLADPDTDDLMATPPPVDAPPGDEDSPLLDADAPSAPPGAAHAPVPTPRRRAPVEYALLGAAILLFGLTGALLWAFL</sequence>
<dbReference type="EMBL" id="VOSL01000137">
    <property type="protein sequence ID" value="TXD32202.1"/>
    <property type="molecule type" value="Genomic_DNA"/>
</dbReference>
<organism evidence="4 5">
    <name type="scientific">Lujinxingia vulgaris</name>
    <dbReference type="NCBI Taxonomy" id="2600176"/>
    <lineage>
        <taxon>Bacteria</taxon>
        <taxon>Deltaproteobacteria</taxon>
        <taxon>Bradymonadales</taxon>
        <taxon>Lujinxingiaceae</taxon>
        <taxon>Lujinxingia</taxon>
    </lineage>
</organism>
<evidence type="ECO:0000259" key="3">
    <source>
        <dbReference type="PROSITE" id="PS50006"/>
    </source>
</evidence>
<comment type="caution">
    <text evidence="4">The sequence shown here is derived from an EMBL/GenBank/DDBJ whole genome shotgun (WGS) entry which is preliminary data.</text>
</comment>
<dbReference type="Gene3D" id="2.60.200.20">
    <property type="match status" value="2"/>
</dbReference>
<dbReference type="CDD" id="cd00060">
    <property type="entry name" value="FHA"/>
    <property type="match status" value="2"/>
</dbReference>
<feature type="compositionally biased region" description="Low complexity" evidence="1">
    <location>
        <begin position="279"/>
        <end position="292"/>
    </location>
</feature>
<dbReference type="InterPro" id="IPR008984">
    <property type="entry name" value="SMAD_FHA_dom_sf"/>
</dbReference>
<dbReference type="OrthoDB" id="5507243at2"/>
<dbReference type="InterPro" id="IPR050923">
    <property type="entry name" value="Cell_Proc_Reg/RNA_Proc"/>
</dbReference>
<dbReference type="Pfam" id="PF00498">
    <property type="entry name" value="FHA"/>
    <property type="match status" value="1"/>
</dbReference>
<feature type="domain" description="FHA" evidence="3">
    <location>
        <begin position="26"/>
        <end position="75"/>
    </location>
</feature>
<evidence type="ECO:0000256" key="2">
    <source>
        <dbReference type="SAM" id="Phobius"/>
    </source>
</evidence>